<evidence type="ECO:0000313" key="13">
    <source>
        <dbReference type="EMBL" id="AIF18053.1"/>
    </source>
</evidence>
<comment type="subcellular location">
    <subcellularLocation>
        <location evidence="1">Cell membrane</location>
        <topology evidence="1">Multi-pass membrane protein</topology>
    </subcellularLocation>
</comment>
<feature type="transmembrane region" description="Helical" evidence="11">
    <location>
        <begin position="389"/>
        <end position="412"/>
    </location>
</feature>
<feature type="transmembrane region" description="Helical" evidence="11">
    <location>
        <begin position="350"/>
        <end position="368"/>
    </location>
</feature>
<keyword evidence="10" id="KW-0739">Sodium transport</keyword>
<keyword evidence="3" id="KW-0050">Antiport</keyword>
<reference evidence="13" key="1">
    <citation type="journal article" date="2014" name="Genome Biol. Evol.">
        <title>Pangenome evidence for extensive interdomain horizontal transfer affecting lineage core and shell genes in uncultured planktonic thaumarchaeota and euryarchaeota.</title>
        <authorList>
            <person name="Deschamps P."/>
            <person name="Zivanovic Y."/>
            <person name="Moreira D."/>
            <person name="Rodriguez-Valera F."/>
            <person name="Lopez-Garcia P."/>
        </authorList>
    </citation>
    <scope>NUCLEOTIDE SEQUENCE</scope>
</reference>
<evidence type="ECO:0000256" key="5">
    <source>
        <dbReference type="ARBA" id="ARBA00022692"/>
    </source>
</evidence>
<keyword evidence="5 11" id="KW-0812">Transmembrane</keyword>
<feature type="domain" description="Cation/H+ exchanger transmembrane" evidence="12">
    <location>
        <begin position="49"/>
        <end position="462"/>
    </location>
</feature>
<dbReference type="Gene3D" id="6.10.140.1330">
    <property type="match status" value="1"/>
</dbReference>
<feature type="transmembrane region" description="Helical" evidence="11">
    <location>
        <begin position="128"/>
        <end position="150"/>
    </location>
</feature>
<sequence length="629" mass="68423">MNFRFYVGLFFVLSLLWVGGAFNSESDLGDSMSVIPPTWLEGLLATLILSLLVAIAIRWVRLPYTIALVIVGLVLGWLGESLFSGLEPDGGLLSAELILFILLPPLLFEGSSAMHIDKLRQNWKTISLLAIPGVLLNTLFIGLICWRFVWWGEDNGLLYGLLVGSILAATDPVSVLALVRSLGAPKRLSVLLEGESLFNDGTAIVVFNIILLTTLSVIAGQTIDMGNVITDAIASFLLVVTIGVVAGYICGMVANHLLQQSEDHLVEIALTVALAFGSFLLAESMHGSGVISVVVAGLLVGNKGVHEGMTPTARVGLHHFWEVVSFLVNSILFVVVGYELQSVLGWDIHTGYLAFIAIVGALVARSVVFPLTRIANIGEDNKVDGRWQLAMWWGGLRGSIPIALLLLLSHIVHDGQKLLIDGEIVNVRFDEAIYHDMLVLTFSVILFTLLVQGLTMKPLLTKLGISGRLAESEAKYESALARLVASRAALRKLSSLSTQGMINEIDRERMAAPYHASIEKAKTQIDSLANTSLVHASRIEAARRDLIRAEIEALREAERLGQLNPHVIESTLKGLDSALALSEFAHEEIIVVKDSLSEDFEDISDLEELIPDSTQSIVHDETLKVIEEE</sequence>
<gene>
    <name evidence="13" type="primary">TC.CPA1</name>
</gene>
<keyword evidence="9 11" id="KW-0472">Membrane</keyword>
<feature type="transmembrane region" description="Helical" evidence="11">
    <location>
        <begin position="432"/>
        <end position="451"/>
    </location>
</feature>
<evidence type="ECO:0000256" key="1">
    <source>
        <dbReference type="ARBA" id="ARBA00004651"/>
    </source>
</evidence>
<keyword evidence="4" id="KW-1003">Cell membrane</keyword>
<feature type="transmembrane region" description="Helical" evidence="11">
    <location>
        <begin position="156"/>
        <end position="179"/>
    </location>
</feature>
<dbReference type="PANTHER" id="PTHR10110">
    <property type="entry name" value="SODIUM/HYDROGEN EXCHANGER"/>
    <property type="match status" value="1"/>
</dbReference>
<protein>
    <submittedName>
        <fullName evidence="13">Na+/H+ antiporter (TC.CPA1)</fullName>
    </submittedName>
</protein>
<evidence type="ECO:0000256" key="2">
    <source>
        <dbReference type="ARBA" id="ARBA00022448"/>
    </source>
</evidence>
<dbReference type="InterPro" id="IPR006153">
    <property type="entry name" value="Cation/H_exchanger_TM"/>
</dbReference>
<evidence type="ECO:0000256" key="3">
    <source>
        <dbReference type="ARBA" id="ARBA00022449"/>
    </source>
</evidence>
<proteinExistence type="predicted"/>
<evidence type="ECO:0000256" key="7">
    <source>
        <dbReference type="ARBA" id="ARBA00023053"/>
    </source>
</evidence>
<feature type="transmembrane region" description="Helical" evidence="11">
    <location>
        <begin position="288"/>
        <end position="305"/>
    </location>
</feature>
<keyword evidence="6 11" id="KW-1133">Transmembrane helix</keyword>
<feature type="transmembrane region" description="Helical" evidence="11">
    <location>
        <begin position="317"/>
        <end position="338"/>
    </location>
</feature>
<dbReference type="EMBL" id="KF901100">
    <property type="protein sequence ID" value="AIF18053.1"/>
    <property type="molecule type" value="Genomic_DNA"/>
</dbReference>
<name>A0A075HW87_9EURY</name>
<evidence type="ECO:0000256" key="6">
    <source>
        <dbReference type="ARBA" id="ARBA00022989"/>
    </source>
</evidence>
<evidence type="ECO:0000256" key="8">
    <source>
        <dbReference type="ARBA" id="ARBA00023065"/>
    </source>
</evidence>
<dbReference type="GO" id="GO:0015386">
    <property type="term" value="F:potassium:proton antiporter activity"/>
    <property type="evidence" value="ECO:0007669"/>
    <property type="project" value="TreeGrafter"/>
</dbReference>
<dbReference type="GO" id="GO:0005886">
    <property type="term" value="C:plasma membrane"/>
    <property type="evidence" value="ECO:0007669"/>
    <property type="project" value="UniProtKB-SubCell"/>
</dbReference>
<evidence type="ECO:0000256" key="9">
    <source>
        <dbReference type="ARBA" id="ARBA00023136"/>
    </source>
</evidence>
<dbReference type="GO" id="GO:0015385">
    <property type="term" value="F:sodium:proton antiporter activity"/>
    <property type="evidence" value="ECO:0007669"/>
    <property type="project" value="InterPro"/>
</dbReference>
<evidence type="ECO:0000259" key="12">
    <source>
        <dbReference type="Pfam" id="PF00999"/>
    </source>
</evidence>
<keyword evidence="7" id="KW-0915">Sodium</keyword>
<keyword evidence="8" id="KW-0406">Ion transport</keyword>
<dbReference type="GO" id="GO:0098719">
    <property type="term" value="P:sodium ion import across plasma membrane"/>
    <property type="evidence" value="ECO:0007669"/>
    <property type="project" value="TreeGrafter"/>
</dbReference>
<keyword evidence="2" id="KW-0813">Transport</keyword>
<dbReference type="PANTHER" id="PTHR10110:SF195">
    <property type="entry name" value="NA(+)_H(+) ANTIPORTER NHAS2"/>
    <property type="match status" value="1"/>
</dbReference>
<dbReference type="InterPro" id="IPR018422">
    <property type="entry name" value="Cation/H_exchanger_CPA1"/>
</dbReference>
<dbReference type="AlphaFoldDB" id="A0A075HW87"/>
<feature type="transmembrane region" description="Helical" evidence="11">
    <location>
        <begin position="200"/>
        <end position="220"/>
    </location>
</feature>
<feature type="transmembrane region" description="Helical" evidence="11">
    <location>
        <begin position="39"/>
        <end position="57"/>
    </location>
</feature>
<dbReference type="GO" id="GO:0051453">
    <property type="term" value="P:regulation of intracellular pH"/>
    <property type="evidence" value="ECO:0007669"/>
    <property type="project" value="TreeGrafter"/>
</dbReference>
<evidence type="ECO:0000256" key="10">
    <source>
        <dbReference type="ARBA" id="ARBA00023201"/>
    </source>
</evidence>
<feature type="transmembrane region" description="Helical" evidence="11">
    <location>
        <begin position="62"/>
        <end position="79"/>
    </location>
</feature>
<accession>A0A075HW87</accession>
<dbReference type="Pfam" id="PF00999">
    <property type="entry name" value="Na_H_Exchanger"/>
    <property type="match status" value="1"/>
</dbReference>
<feature type="transmembrane region" description="Helical" evidence="11">
    <location>
        <begin position="232"/>
        <end position="253"/>
    </location>
</feature>
<evidence type="ECO:0000256" key="11">
    <source>
        <dbReference type="SAM" id="Phobius"/>
    </source>
</evidence>
<organism evidence="13">
    <name type="scientific">uncultured marine group II/III euryarchaeote KM3_80_H04</name>
    <dbReference type="NCBI Taxonomy" id="1456516"/>
    <lineage>
        <taxon>Archaea</taxon>
        <taxon>Methanobacteriati</taxon>
        <taxon>Methanobacteriota</taxon>
        <taxon>environmental samples</taxon>
    </lineage>
</organism>
<evidence type="ECO:0000256" key="4">
    <source>
        <dbReference type="ARBA" id="ARBA00022475"/>
    </source>
</evidence>